<reference evidence="5 6" key="1">
    <citation type="submission" date="2014-10" db="EMBL/GenBank/DDBJ databases">
        <title>Pedobacter Kyungheensis.</title>
        <authorList>
            <person name="Anderson B.M."/>
            <person name="Newman J.D."/>
        </authorList>
    </citation>
    <scope>NUCLEOTIDE SEQUENCE [LARGE SCALE GENOMIC DNA]</scope>
    <source>
        <strain evidence="5 6">KACC 16221</strain>
    </source>
</reference>
<dbReference type="PANTHER" id="PTHR44688:SF16">
    <property type="entry name" value="DNA-BINDING TRANSCRIPTIONAL ACTIVATOR DEVR_DOSR"/>
    <property type="match status" value="1"/>
</dbReference>
<proteinExistence type="predicted"/>
<dbReference type="AlphaFoldDB" id="A0A0C1G5I4"/>
<evidence type="ECO:0000256" key="2">
    <source>
        <dbReference type="ARBA" id="ARBA00023125"/>
    </source>
</evidence>
<dbReference type="PANTHER" id="PTHR44688">
    <property type="entry name" value="DNA-BINDING TRANSCRIPTIONAL ACTIVATOR DEVR_DOSR"/>
    <property type="match status" value="1"/>
</dbReference>
<gene>
    <name evidence="5" type="ORF">OC25_05940</name>
</gene>
<keyword evidence="3" id="KW-0804">Transcription</keyword>
<dbReference type="Gene3D" id="1.10.10.10">
    <property type="entry name" value="Winged helix-like DNA-binding domain superfamily/Winged helix DNA-binding domain"/>
    <property type="match status" value="1"/>
</dbReference>
<dbReference type="InterPro" id="IPR036388">
    <property type="entry name" value="WH-like_DNA-bd_sf"/>
</dbReference>
<dbReference type="InterPro" id="IPR035965">
    <property type="entry name" value="PAS-like_dom_sf"/>
</dbReference>
<organism evidence="5 6">
    <name type="scientific">Pedobacter kyungheensis</name>
    <dbReference type="NCBI Taxonomy" id="1069985"/>
    <lineage>
        <taxon>Bacteria</taxon>
        <taxon>Pseudomonadati</taxon>
        <taxon>Bacteroidota</taxon>
        <taxon>Sphingobacteriia</taxon>
        <taxon>Sphingobacteriales</taxon>
        <taxon>Sphingobacteriaceae</taxon>
        <taxon>Pedobacter</taxon>
    </lineage>
</organism>
<dbReference type="InterPro" id="IPR016032">
    <property type="entry name" value="Sig_transdc_resp-reg_C-effctor"/>
</dbReference>
<keyword evidence="1" id="KW-0805">Transcription regulation</keyword>
<dbReference type="RefSeq" id="WP_039472846.1">
    <property type="nucleotide sequence ID" value="NZ_JSYN01000005.1"/>
</dbReference>
<dbReference type="InterPro" id="IPR000792">
    <property type="entry name" value="Tscrpt_reg_LuxR_C"/>
</dbReference>
<name>A0A0C1G5I4_9SPHI</name>
<dbReference type="Proteomes" id="UP000031246">
    <property type="component" value="Unassembled WGS sequence"/>
</dbReference>
<dbReference type="EMBL" id="JSYN01000005">
    <property type="protein sequence ID" value="KIA95384.1"/>
    <property type="molecule type" value="Genomic_DNA"/>
</dbReference>
<dbReference type="CDD" id="cd06170">
    <property type="entry name" value="LuxR_C_like"/>
    <property type="match status" value="1"/>
</dbReference>
<dbReference type="GO" id="GO:0006355">
    <property type="term" value="P:regulation of DNA-templated transcription"/>
    <property type="evidence" value="ECO:0007669"/>
    <property type="project" value="InterPro"/>
</dbReference>
<dbReference type="PROSITE" id="PS50043">
    <property type="entry name" value="HTH_LUXR_2"/>
    <property type="match status" value="1"/>
</dbReference>
<protein>
    <recommendedName>
        <fullName evidence="4">HTH luxR-type domain-containing protein</fullName>
    </recommendedName>
</protein>
<dbReference type="SUPFAM" id="SSF55785">
    <property type="entry name" value="PYP-like sensor domain (PAS domain)"/>
    <property type="match status" value="1"/>
</dbReference>
<dbReference type="Gene3D" id="3.30.450.20">
    <property type="entry name" value="PAS domain"/>
    <property type="match status" value="1"/>
</dbReference>
<accession>A0A0C1G5I4</accession>
<dbReference type="Pfam" id="PF00196">
    <property type="entry name" value="GerE"/>
    <property type="match status" value="1"/>
</dbReference>
<evidence type="ECO:0000256" key="3">
    <source>
        <dbReference type="ARBA" id="ARBA00023163"/>
    </source>
</evidence>
<dbReference type="OrthoDB" id="965844at2"/>
<keyword evidence="2" id="KW-0238">DNA-binding</keyword>
<dbReference type="GO" id="GO:0003677">
    <property type="term" value="F:DNA binding"/>
    <property type="evidence" value="ECO:0007669"/>
    <property type="project" value="UniProtKB-KW"/>
</dbReference>
<sequence>MDRKKSLLHQVWDNNLMRISSKGNNLPELRINQLLASIFTSGPSYHYIVDFSDRSLVYTSNNIGDILGIRKDVLTFDDIIGIIHPKDIAYVAAAEEAVLIQCSQQHTISKTALFKSAYCFRAKTADGSYRLFQHQAVTLTTDDKGKVKLVLNVHTDISLLTQKNNFTVTLSDLLGKRNLWKKKITIPSPLKSEKASFSERELEIIMLISKGYKNPEIAEQLFISPHTVMTHRRNILRKAGVTNSAGLISYCMANHIL</sequence>
<evidence type="ECO:0000259" key="4">
    <source>
        <dbReference type="PROSITE" id="PS50043"/>
    </source>
</evidence>
<dbReference type="Pfam" id="PF08447">
    <property type="entry name" value="PAS_3"/>
    <property type="match status" value="1"/>
</dbReference>
<dbReference type="SUPFAM" id="SSF46894">
    <property type="entry name" value="C-terminal effector domain of the bipartite response regulators"/>
    <property type="match status" value="1"/>
</dbReference>
<comment type="caution">
    <text evidence="5">The sequence shown here is derived from an EMBL/GenBank/DDBJ whole genome shotgun (WGS) entry which is preliminary data.</text>
</comment>
<dbReference type="PRINTS" id="PR00038">
    <property type="entry name" value="HTHLUXR"/>
</dbReference>
<evidence type="ECO:0000313" key="6">
    <source>
        <dbReference type="Proteomes" id="UP000031246"/>
    </source>
</evidence>
<dbReference type="SMART" id="SM00421">
    <property type="entry name" value="HTH_LUXR"/>
    <property type="match status" value="1"/>
</dbReference>
<evidence type="ECO:0000313" key="5">
    <source>
        <dbReference type="EMBL" id="KIA95384.1"/>
    </source>
</evidence>
<keyword evidence="6" id="KW-1185">Reference proteome</keyword>
<evidence type="ECO:0000256" key="1">
    <source>
        <dbReference type="ARBA" id="ARBA00023015"/>
    </source>
</evidence>
<feature type="domain" description="HTH luxR-type" evidence="4">
    <location>
        <begin position="190"/>
        <end position="255"/>
    </location>
</feature>
<dbReference type="PROSITE" id="PS00622">
    <property type="entry name" value="HTH_LUXR_1"/>
    <property type="match status" value="1"/>
</dbReference>
<dbReference type="InterPro" id="IPR013655">
    <property type="entry name" value="PAS_fold_3"/>
</dbReference>